<evidence type="ECO:0000313" key="2">
    <source>
        <dbReference type="EMBL" id="GMF56721.1"/>
    </source>
</evidence>
<evidence type="ECO:0000256" key="1">
    <source>
        <dbReference type="SAM" id="Coils"/>
    </source>
</evidence>
<accession>A0A9W6Y8N1</accession>
<gene>
    <name evidence="2" type="ORF">Pfra01_002409300</name>
</gene>
<keyword evidence="3" id="KW-1185">Reference proteome</keyword>
<protein>
    <submittedName>
        <fullName evidence="2">Unnamed protein product</fullName>
    </submittedName>
</protein>
<name>A0A9W6Y8N1_9STRA</name>
<dbReference type="Proteomes" id="UP001165121">
    <property type="component" value="Unassembled WGS sequence"/>
</dbReference>
<reference evidence="2" key="1">
    <citation type="submission" date="2023-04" db="EMBL/GenBank/DDBJ databases">
        <title>Phytophthora fragariaefolia NBRC 109709.</title>
        <authorList>
            <person name="Ichikawa N."/>
            <person name="Sato H."/>
            <person name="Tonouchi N."/>
        </authorList>
    </citation>
    <scope>NUCLEOTIDE SEQUENCE</scope>
    <source>
        <strain evidence="2">NBRC 109709</strain>
    </source>
</reference>
<evidence type="ECO:0000313" key="3">
    <source>
        <dbReference type="Proteomes" id="UP001165121"/>
    </source>
</evidence>
<dbReference type="AlphaFoldDB" id="A0A9W6Y8N1"/>
<feature type="coiled-coil region" evidence="1">
    <location>
        <begin position="52"/>
        <end position="79"/>
    </location>
</feature>
<dbReference type="OrthoDB" id="122360at2759"/>
<comment type="caution">
    <text evidence="2">The sequence shown here is derived from an EMBL/GenBank/DDBJ whole genome shotgun (WGS) entry which is preliminary data.</text>
</comment>
<proteinExistence type="predicted"/>
<dbReference type="EMBL" id="BSXT01004104">
    <property type="protein sequence ID" value="GMF56721.1"/>
    <property type="molecule type" value="Genomic_DNA"/>
</dbReference>
<sequence length="270" mass="30444">MTSCGISTDELLALLGEDAHWEANSAPLEVDAVEDLQARKKAKHRAAMVQVRLAKKQERKKLVDEHRRLKKQMKTLVDSVRDAAECSSGREGGAFDELRELVVGREALQKQNVALRKEIQRHEKFQSVLQETREGGVEAEESMPAPLHGGAGWRVHFENDEPSFFFHPLTCSEFDDTMEHFDKELKHRETTLSTVGSFFGWVVQKAPLVSAADGKSLLTRTRVSKRLRSSLDLHTEISYTKQKDLIPVVVTPMGWGLQQRPIVYSSAARV</sequence>
<organism evidence="2 3">
    <name type="scientific">Phytophthora fragariaefolia</name>
    <dbReference type="NCBI Taxonomy" id="1490495"/>
    <lineage>
        <taxon>Eukaryota</taxon>
        <taxon>Sar</taxon>
        <taxon>Stramenopiles</taxon>
        <taxon>Oomycota</taxon>
        <taxon>Peronosporomycetes</taxon>
        <taxon>Peronosporales</taxon>
        <taxon>Peronosporaceae</taxon>
        <taxon>Phytophthora</taxon>
    </lineage>
</organism>
<keyword evidence="1" id="KW-0175">Coiled coil</keyword>